<feature type="chain" id="PRO_5044980890" description="Phospholipase A1" evidence="15">
    <location>
        <begin position="34"/>
        <end position="441"/>
    </location>
</feature>
<evidence type="ECO:0000256" key="6">
    <source>
        <dbReference type="ARBA" id="ARBA00022692"/>
    </source>
</evidence>
<evidence type="ECO:0000256" key="12">
    <source>
        <dbReference type="ARBA" id="ARBA00023098"/>
    </source>
</evidence>
<keyword evidence="9 15" id="KW-0378">Hydrolase</keyword>
<comment type="similarity">
    <text evidence="3 15">Belongs to the phospholipase A1 family.</text>
</comment>
<evidence type="ECO:0000256" key="11">
    <source>
        <dbReference type="ARBA" id="ARBA00022963"/>
    </source>
</evidence>
<evidence type="ECO:0000256" key="5">
    <source>
        <dbReference type="ARBA" id="ARBA00022452"/>
    </source>
</evidence>
<dbReference type="PRINTS" id="PR01486">
    <property type="entry name" value="PHPHLIPASEA1"/>
</dbReference>
<proteinExistence type="inferred from homology"/>
<dbReference type="EMBL" id="BMLY01000006">
    <property type="protein sequence ID" value="GGP27337.1"/>
    <property type="molecule type" value="Genomic_DNA"/>
</dbReference>
<keyword evidence="14 15" id="KW-0998">Cell outer membrane</keyword>
<name>A0ABQ2PQS4_9NEIS</name>
<evidence type="ECO:0000256" key="9">
    <source>
        <dbReference type="ARBA" id="ARBA00022801"/>
    </source>
</evidence>
<dbReference type="SUPFAM" id="SSF56931">
    <property type="entry name" value="Outer membrane phospholipase A (OMPLA)"/>
    <property type="match status" value="1"/>
</dbReference>
<evidence type="ECO:0000256" key="10">
    <source>
        <dbReference type="ARBA" id="ARBA00022837"/>
    </source>
</evidence>
<gene>
    <name evidence="17" type="ORF">GCM10010971_31560</name>
</gene>
<dbReference type="Proteomes" id="UP000621859">
    <property type="component" value="Unassembled WGS sequence"/>
</dbReference>
<evidence type="ECO:0000313" key="18">
    <source>
        <dbReference type="Proteomes" id="UP000621859"/>
    </source>
</evidence>
<dbReference type="EC" id="3.1.1.32" evidence="15"/>
<keyword evidence="7 15" id="KW-0479">Metal-binding</keyword>
<evidence type="ECO:0000256" key="15">
    <source>
        <dbReference type="RuleBase" id="RU366027"/>
    </source>
</evidence>
<evidence type="ECO:0000256" key="7">
    <source>
        <dbReference type="ARBA" id="ARBA00022723"/>
    </source>
</evidence>
<evidence type="ECO:0000313" key="17">
    <source>
        <dbReference type="EMBL" id="GGP27337.1"/>
    </source>
</evidence>
<feature type="compositionally biased region" description="Low complexity" evidence="16">
    <location>
        <begin position="158"/>
        <end position="171"/>
    </location>
</feature>
<keyword evidence="13" id="KW-0472">Membrane</keyword>
<dbReference type="Gene3D" id="2.40.230.10">
    <property type="entry name" value="Phospholipase A1"/>
    <property type="match status" value="1"/>
</dbReference>
<keyword evidence="6" id="KW-0812">Transmembrane</keyword>
<dbReference type="RefSeq" id="WP_188696061.1">
    <property type="nucleotide sequence ID" value="NZ_BMLY01000006.1"/>
</dbReference>
<reference evidence="18" key="1">
    <citation type="journal article" date="2019" name="Int. J. Syst. Evol. Microbiol.">
        <title>The Global Catalogue of Microorganisms (GCM) 10K type strain sequencing project: providing services to taxonomists for standard genome sequencing and annotation.</title>
        <authorList>
            <consortium name="The Broad Institute Genomics Platform"/>
            <consortium name="The Broad Institute Genome Sequencing Center for Infectious Disease"/>
            <person name="Wu L."/>
            <person name="Ma J."/>
        </authorList>
    </citation>
    <scope>NUCLEOTIDE SEQUENCE [LARGE SCALE GENOMIC DNA]</scope>
    <source>
        <strain evidence="18">CGMCC 1.8860</strain>
    </source>
</reference>
<dbReference type="PANTHER" id="PTHR40457">
    <property type="entry name" value="PHOSPHOLIPASE A1"/>
    <property type="match status" value="1"/>
</dbReference>
<keyword evidence="18" id="KW-1185">Reference proteome</keyword>
<evidence type="ECO:0000256" key="3">
    <source>
        <dbReference type="ARBA" id="ARBA00010525"/>
    </source>
</evidence>
<dbReference type="PANTHER" id="PTHR40457:SF1">
    <property type="entry name" value="PHOSPHOLIPASE A1"/>
    <property type="match status" value="1"/>
</dbReference>
<protein>
    <recommendedName>
        <fullName evidence="15">Phospholipase A1</fullName>
        <ecNumber evidence="15">3.1.1.32</ecNumber>
        <ecNumber evidence="15">3.1.1.4</ecNumber>
    </recommendedName>
    <alternativeName>
        <fullName evidence="15">Phosphatidylcholine 1-acylhydrolase</fullName>
    </alternativeName>
</protein>
<comment type="catalytic activity">
    <reaction evidence="1 15">
        <text>a 1,2-diacyl-sn-glycero-3-phosphocholine + H2O = a 2-acyl-sn-glycero-3-phosphocholine + a fatty acid + H(+)</text>
        <dbReference type="Rhea" id="RHEA:18689"/>
        <dbReference type="ChEBI" id="CHEBI:15377"/>
        <dbReference type="ChEBI" id="CHEBI:15378"/>
        <dbReference type="ChEBI" id="CHEBI:28868"/>
        <dbReference type="ChEBI" id="CHEBI:57643"/>
        <dbReference type="ChEBI" id="CHEBI:57875"/>
        <dbReference type="EC" id="3.1.1.32"/>
    </reaction>
</comment>
<dbReference type="InterPro" id="IPR003187">
    <property type="entry name" value="PLipase_A1"/>
</dbReference>
<comment type="function">
    <text evidence="15">Hydrolysis of phosphatidylcholine with phospholipase A2 (EC 3.1.1.4) and phospholipase A1 (EC 3.1.1.32) activities.</text>
</comment>
<keyword evidence="5" id="KW-1134">Transmembrane beta strand</keyword>
<dbReference type="InterPro" id="IPR036541">
    <property type="entry name" value="PLipase_A1_sf"/>
</dbReference>
<evidence type="ECO:0000256" key="4">
    <source>
        <dbReference type="ARBA" id="ARBA00011702"/>
    </source>
</evidence>
<keyword evidence="11 15" id="KW-0442">Lipid degradation</keyword>
<comment type="subunit">
    <text evidence="4 15">Homodimer; dimerization is reversible, and the dimeric form is the active one.</text>
</comment>
<comment type="catalytic activity">
    <reaction evidence="2 15">
        <text>a 1,2-diacyl-sn-glycero-3-phosphocholine + H2O = a 1-acyl-sn-glycero-3-phosphocholine + a fatty acid + H(+)</text>
        <dbReference type="Rhea" id="RHEA:15801"/>
        <dbReference type="ChEBI" id="CHEBI:15377"/>
        <dbReference type="ChEBI" id="CHEBI:15378"/>
        <dbReference type="ChEBI" id="CHEBI:28868"/>
        <dbReference type="ChEBI" id="CHEBI:57643"/>
        <dbReference type="ChEBI" id="CHEBI:58168"/>
        <dbReference type="EC" id="3.1.1.4"/>
    </reaction>
</comment>
<evidence type="ECO:0000256" key="14">
    <source>
        <dbReference type="ARBA" id="ARBA00023237"/>
    </source>
</evidence>
<dbReference type="EC" id="3.1.1.4" evidence="15"/>
<evidence type="ECO:0000256" key="16">
    <source>
        <dbReference type="SAM" id="MobiDB-lite"/>
    </source>
</evidence>
<keyword evidence="10 15" id="KW-0106">Calcium</keyword>
<sequence length="441" mass="47900">MNASTRPRQHAKRLFVIGQLAASLALVYAPAQAEITILHPSSTLKTGSPLSFTLLLDNPGQQDTTITLPATLHAMVSSPDFPVVPVELQRTANSPGTVTLAPGAYRKVAYEAALPANLRGTIRVQLNGFDTAPVLIALGVAPTAKPAGTEASGTMASAAAASSAAENAPSPHQSPQDDGVTATAATVATPGQQTAPPTLLRAAESRLSSYEPMYFGIGKNGDVTSKFQISFKYRLGLPENPASRGFLDNLYFGFTERSMWNLSEDSHPFEDSSYMPSLFYYVPDTGVKADWFSRLGIETGARHESNGKAGVDSRSINYAFVRPILHFGDPLKGEWIVAPKLYYYPPTSDNGDMRDYRGFVDLDIIYGASDGWQLASTFRKGTKSDYGSAEFQYTYPLTKIWPAAGGYLFADFFTGYGENMLDYKQHSNIVRFGYSITRQTW</sequence>
<evidence type="ECO:0000256" key="2">
    <source>
        <dbReference type="ARBA" id="ARBA00001604"/>
    </source>
</evidence>
<comment type="caution">
    <text evidence="17">The sequence shown here is derived from an EMBL/GenBank/DDBJ whole genome shotgun (WGS) entry which is preliminary data.</text>
</comment>
<evidence type="ECO:0000256" key="8">
    <source>
        <dbReference type="ARBA" id="ARBA00022729"/>
    </source>
</evidence>
<organism evidence="17 18">
    <name type="scientific">Silvimonas amylolytica</name>
    <dbReference type="NCBI Taxonomy" id="449663"/>
    <lineage>
        <taxon>Bacteria</taxon>
        <taxon>Pseudomonadati</taxon>
        <taxon>Pseudomonadota</taxon>
        <taxon>Betaproteobacteria</taxon>
        <taxon>Neisseriales</taxon>
        <taxon>Chitinibacteraceae</taxon>
        <taxon>Silvimonas</taxon>
    </lineage>
</organism>
<keyword evidence="8 15" id="KW-0732">Signal</keyword>
<evidence type="ECO:0000256" key="13">
    <source>
        <dbReference type="ARBA" id="ARBA00023136"/>
    </source>
</evidence>
<feature type="region of interest" description="Disordered" evidence="16">
    <location>
        <begin position="158"/>
        <end position="182"/>
    </location>
</feature>
<dbReference type="Pfam" id="PF02253">
    <property type="entry name" value="PLA1"/>
    <property type="match status" value="1"/>
</dbReference>
<comment type="cofactor">
    <cofactor evidence="15">
        <name>Ca(2+)</name>
        <dbReference type="ChEBI" id="CHEBI:29108"/>
    </cofactor>
    <text evidence="15">Binds 1 Ca(2+) ion per monomer. In the dimeric form the Ca(2+) is bound by different amino acids with binding of each Ca(2+) shared with ligands coming from each monomer. The Ca(2+) ion may have a role in catalysis.</text>
</comment>
<accession>A0ABQ2PQS4</accession>
<keyword evidence="12 15" id="KW-0443">Lipid metabolism</keyword>
<comment type="subcellular location">
    <subcellularLocation>
        <location evidence="15">Cell outer membrane</location>
        <topology evidence="15">Multi-pass membrane protein</topology>
    </subcellularLocation>
    <text evidence="15">One of the very few enzymes located there.</text>
</comment>
<evidence type="ECO:0000256" key="1">
    <source>
        <dbReference type="ARBA" id="ARBA00000111"/>
    </source>
</evidence>
<feature type="signal peptide" evidence="15">
    <location>
        <begin position="1"/>
        <end position="33"/>
    </location>
</feature>